<dbReference type="GO" id="GO:0032259">
    <property type="term" value="P:methylation"/>
    <property type="evidence" value="ECO:0007669"/>
    <property type="project" value="UniProtKB-KW"/>
</dbReference>
<dbReference type="SUPFAM" id="SSF53335">
    <property type="entry name" value="S-adenosyl-L-methionine-dependent methyltransferases"/>
    <property type="match status" value="1"/>
</dbReference>
<dbReference type="PANTHER" id="PTHR45036:SF1">
    <property type="entry name" value="METHYLTRANSFERASE LIKE 7A"/>
    <property type="match status" value="1"/>
</dbReference>
<dbReference type="InterPro" id="IPR013216">
    <property type="entry name" value="Methyltransf_11"/>
</dbReference>
<comment type="caution">
    <text evidence="2">The sequence shown here is derived from an EMBL/GenBank/DDBJ whole genome shotgun (WGS) entry which is preliminary data.</text>
</comment>
<evidence type="ECO:0000259" key="1">
    <source>
        <dbReference type="Pfam" id="PF08241"/>
    </source>
</evidence>
<feature type="domain" description="Methyltransferase type 11" evidence="1">
    <location>
        <begin position="55"/>
        <end position="152"/>
    </location>
</feature>
<reference evidence="3" key="1">
    <citation type="journal article" date="2019" name="Int. J. Syst. Evol. Microbiol.">
        <title>The Global Catalogue of Microorganisms (GCM) 10K type strain sequencing project: providing services to taxonomists for standard genome sequencing and annotation.</title>
        <authorList>
            <consortium name="The Broad Institute Genomics Platform"/>
            <consortium name="The Broad Institute Genome Sequencing Center for Infectious Disease"/>
            <person name="Wu L."/>
            <person name="Ma J."/>
        </authorList>
    </citation>
    <scope>NUCLEOTIDE SEQUENCE [LARGE SCALE GENOMIC DNA]</scope>
    <source>
        <strain evidence="3">FCH27</strain>
    </source>
</reference>
<dbReference type="GO" id="GO:0008168">
    <property type="term" value="F:methyltransferase activity"/>
    <property type="evidence" value="ECO:0007669"/>
    <property type="project" value="UniProtKB-KW"/>
</dbReference>
<dbReference type="EC" id="2.1.1.-" evidence="2"/>
<sequence length="248" mass="26793">MTHKKATNRSEPSGLAALWERVGAALYDPVLARGERLGMAERRAALLSEARGRVLEIGAGTGLNLAHYPATVEELVLSDPVLPMADRSRARVAGSGFRHGLEVVEAPAEELPFPTGRFDTVVSTMVLCTVADVEAALSEVARVLAPGGRLLFIEHVHADGTRLGRWQLRMAGPWEFLGQGCRCDRDLVRAIGSQFDVCVTRTAEWIGMPALVRPLVIGSATPARAARHGSWAHHVRDLTDRALATPSR</sequence>
<organism evidence="2 3">
    <name type="scientific">Nocardioides astragali</name>
    <dbReference type="NCBI Taxonomy" id="1776736"/>
    <lineage>
        <taxon>Bacteria</taxon>
        <taxon>Bacillati</taxon>
        <taxon>Actinomycetota</taxon>
        <taxon>Actinomycetes</taxon>
        <taxon>Propionibacteriales</taxon>
        <taxon>Nocardioidaceae</taxon>
        <taxon>Nocardioides</taxon>
    </lineage>
</organism>
<accession>A0ABW2N5L4</accession>
<dbReference type="EMBL" id="JBHTCH010000023">
    <property type="protein sequence ID" value="MFC7362298.1"/>
    <property type="molecule type" value="Genomic_DNA"/>
</dbReference>
<evidence type="ECO:0000313" key="3">
    <source>
        <dbReference type="Proteomes" id="UP001596524"/>
    </source>
</evidence>
<dbReference type="InterPro" id="IPR029063">
    <property type="entry name" value="SAM-dependent_MTases_sf"/>
</dbReference>
<proteinExistence type="predicted"/>
<keyword evidence="2" id="KW-0808">Transferase</keyword>
<keyword evidence="3" id="KW-1185">Reference proteome</keyword>
<gene>
    <name evidence="2" type="ORF">ACFQO6_18655</name>
</gene>
<name>A0ABW2N5L4_9ACTN</name>
<dbReference type="Gene3D" id="3.40.50.150">
    <property type="entry name" value="Vaccinia Virus protein VP39"/>
    <property type="match status" value="1"/>
</dbReference>
<dbReference type="PANTHER" id="PTHR45036">
    <property type="entry name" value="METHYLTRANSFERASE LIKE 7B"/>
    <property type="match status" value="1"/>
</dbReference>
<evidence type="ECO:0000313" key="2">
    <source>
        <dbReference type="EMBL" id="MFC7362298.1"/>
    </source>
</evidence>
<dbReference type="Proteomes" id="UP001596524">
    <property type="component" value="Unassembled WGS sequence"/>
</dbReference>
<dbReference type="RefSeq" id="WP_255893055.1">
    <property type="nucleotide sequence ID" value="NZ_JAFMZM010000008.1"/>
</dbReference>
<dbReference type="InterPro" id="IPR052356">
    <property type="entry name" value="Thiol_S-MT"/>
</dbReference>
<dbReference type="CDD" id="cd02440">
    <property type="entry name" value="AdoMet_MTases"/>
    <property type="match status" value="1"/>
</dbReference>
<keyword evidence="2" id="KW-0489">Methyltransferase</keyword>
<protein>
    <submittedName>
        <fullName evidence="2">Class I SAM-dependent methyltransferase</fullName>
        <ecNumber evidence="2">2.1.1.-</ecNumber>
    </submittedName>
</protein>
<dbReference type="Pfam" id="PF08241">
    <property type="entry name" value="Methyltransf_11"/>
    <property type="match status" value="1"/>
</dbReference>